<dbReference type="RefSeq" id="WP_106010901.1">
    <property type="nucleotide sequence ID" value="NZ_PVXP01000088.1"/>
</dbReference>
<evidence type="ECO:0000259" key="1">
    <source>
        <dbReference type="PROSITE" id="PS51186"/>
    </source>
</evidence>
<dbReference type="EMBL" id="PVXP01000088">
    <property type="protein sequence ID" value="PRR80221.1"/>
    <property type="molecule type" value="Genomic_DNA"/>
</dbReference>
<dbReference type="InterPro" id="IPR000182">
    <property type="entry name" value="GNAT_dom"/>
</dbReference>
<evidence type="ECO:0000313" key="2">
    <source>
        <dbReference type="EMBL" id="PRR80221.1"/>
    </source>
</evidence>
<proteinExistence type="predicted"/>
<dbReference type="PROSITE" id="PS51186">
    <property type="entry name" value="GNAT"/>
    <property type="match status" value="1"/>
</dbReference>
<dbReference type="SUPFAM" id="SSF55729">
    <property type="entry name" value="Acyl-CoA N-acyltransferases (Nat)"/>
    <property type="match status" value="1"/>
</dbReference>
<sequence length="173" mass="19805">MNESYSEVKFETVKDEDSDSLNIIASLVLIDMETEEKKSIGYANLYLFNEYMVNSWDELIYNADAISGDVLEVVDILSKAKDNEEIYGLIAVLDHVEIDKEYRGKAYCSELVDNILEYLQYINANYIGLIPARIYDDKVVENEDRAINYYIEKGFKPISRRVGGNVVMGKSLL</sequence>
<feature type="domain" description="N-acetyltransferase" evidence="1">
    <location>
        <begin position="27"/>
        <end position="173"/>
    </location>
</feature>
<dbReference type="InterPro" id="IPR016181">
    <property type="entry name" value="Acyl_CoA_acyltransferase"/>
</dbReference>
<dbReference type="Gene3D" id="3.40.630.30">
    <property type="match status" value="1"/>
</dbReference>
<accession>A0A2T0B8J9</accession>
<evidence type="ECO:0000313" key="3">
    <source>
        <dbReference type="Proteomes" id="UP000237798"/>
    </source>
</evidence>
<dbReference type="AlphaFoldDB" id="A0A2T0B8J9"/>
<dbReference type="Proteomes" id="UP000237798">
    <property type="component" value="Unassembled WGS sequence"/>
</dbReference>
<organism evidence="2 3">
    <name type="scientific">Clostridium luticellarii</name>
    <dbReference type="NCBI Taxonomy" id="1691940"/>
    <lineage>
        <taxon>Bacteria</taxon>
        <taxon>Bacillati</taxon>
        <taxon>Bacillota</taxon>
        <taxon>Clostridia</taxon>
        <taxon>Eubacteriales</taxon>
        <taxon>Clostridiaceae</taxon>
        <taxon>Clostridium</taxon>
    </lineage>
</organism>
<gene>
    <name evidence="2" type="ORF">CLLU_33580</name>
</gene>
<comment type="caution">
    <text evidence="2">The sequence shown here is derived from an EMBL/GenBank/DDBJ whole genome shotgun (WGS) entry which is preliminary data.</text>
</comment>
<reference evidence="2 3" key="1">
    <citation type="submission" date="2018-03" db="EMBL/GenBank/DDBJ databases">
        <title>Genome sequence of Clostridium luticellarii DSM 29923.</title>
        <authorList>
            <person name="Poehlein A."/>
            <person name="Daniel R."/>
        </authorList>
    </citation>
    <scope>NUCLEOTIDE SEQUENCE [LARGE SCALE GENOMIC DNA]</scope>
    <source>
        <strain evidence="2 3">DSM 29923</strain>
    </source>
</reference>
<name>A0A2T0B8J9_9CLOT</name>
<protein>
    <recommendedName>
        <fullName evidence="1">N-acetyltransferase domain-containing protein</fullName>
    </recommendedName>
</protein>
<dbReference type="OrthoDB" id="118633at2"/>
<keyword evidence="3" id="KW-1185">Reference proteome</keyword>
<dbReference type="GO" id="GO:0016747">
    <property type="term" value="F:acyltransferase activity, transferring groups other than amino-acyl groups"/>
    <property type="evidence" value="ECO:0007669"/>
    <property type="project" value="InterPro"/>
</dbReference>